<keyword evidence="1" id="KW-0812">Transmembrane</keyword>
<protein>
    <submittedName>
        <fullName evidence="3">Acyltransferase family protein</fullName>
    </submittedName>
</protein>
<evidence type="ECO:0000256" key="1">
    <source>
        <dbReference type="SAM" id="Phobius"/>
    </source>
</evidence>
<dbReference type="AlphaFoldDB" id="A0A1Y5RW77"/>
<reference evidence="3 4" key="1">
    <citation type="submission" date="2017-03" db="EMBL/GenBank/DDBJ databases">
        <authorList>
            <person name="Afonso C.L."/>
            <person name="Miller P.J."/>
            <person name="Scott M.A."/>
            <person name="Spackman E."/>
            <person name="Goraichik I."/>
            <person name="Dimitrov K.M."/>
            <person name="Suarez D.L."/>
            <person name="Swayne D.E."/>
        </authorList>
    </citation>
    <scope>NUCLEOTIDE SEQUENCE [LARGE SCALE GENOMIC DNA]</scope>
    <source>
        <strain evidence="3 4">CECT 7066</strain>
    </source>
</reference>
<keyword evidence="3" id="KW-0808">Transferase</keyword>
<feature type="transmembrane region" description="Helical" evidence="1">
    <location>
        <begin position="22"/>
        <end position="43"/>
    </location>
</feature>
<feature type="transmembrane region" description="Helical" evidence="1">
    <location>
        <begin position="55"/>
        <end position="77"/>
    </location>
</feature>
<keyword evidence="3" id="KW-0012">Acyltransferase</keyword>
<dbReference type="Proteomes" id="UP000193870">
    <property type="component" value="Unassembled WGS sequence"/>
</dbReference>
<dbReference type="Pfam" id="PF07786">
    <property type="entry name" value="HGSNAT_cat"/>
    <property type="match status" value="1"/>
</dbReference>
<accession>A0A1Y5RW77</accession>
<dbReference type="GO" id="GO:0016746">
    <property type="term" value="F:acyltransferase activity"/>
    <property type="evidence" value="ECO:0007669"/>
    <property type="project" value="UniProtKB-KW"/>
</dbReference>
<dbReference type="OrthoDB" id="9807591at2"/>
<keyword evidence="1" id="KW-1133">Transmembrane helix</keyword>
<dbReference type="EMBL" id="FWFV01000002">
    <property type="protein sequence ID" value="SLN25533.1"/>
    <property type="molecule type" value="Genomic_DNA"/>
</dbReference>
<feature type="domain" description="Heparan-alpha-glucosaminide N-acetyltransferase catalytic" evidence="2">
    <location>
        <begin position="13"/>
        <end position="224"/>
    </location>
</feature>
<feature type="transmembrane region" description="Helical" evidence="1">
    <location>
        <begin position="137"/>
        <end position="159"/>
    </location>
</feature>
<feature type="transmembrane region" description="Helical" evidence="1">
    <location>
        <begin position="113"/>
        <end position="130"/>
    </location>
</feature>
<evidence type="ECO:0000313" key="3">
    <source>
        <dbReference type="EMBL" id="SLN25533.1"/>
    </source>
</evidence>
<dbReference type="InterPro" id="IPR012429">
    <property type="entry name" value="HGSNAT_cat"/>
</dbReference>
<organism evidence="3 4">
    <name type="scientific">Palleronia marisminoris</name>
    <dbReference type="NCBI Taxonomy" id="315423"/>
    <lineage>
        <taxon>Bacteria</taxon>
        <taxon>Pseudomonadati</taxon>
        <taxon>Pseudomonadota</taxon>
        <taxon>Alphaproteobacteria</taxon>
        <taxon>Rhodobacterales</taxon>
        <taxon>Roseobacteraceae</taxon>
        <taxon>Palleronia</taxon>
    </lineage>
</organism>
<keyword evidence="4" id="KW-1185">Reference proteome</keyword>
<dbReference type="STRING" id="315423.SAMN04488020_102324"/>
<sequence>MTSAPVSAAPPQRVAWIDRARGTALVAMVVYHASFDLSLFGIVEWRVSSAPHWRGFAILIAASFIALSGLSLALSASGGIRWRAFGRRLALLAAAAVAVTVGTWVGMGTPVTFGILHAIAVFSVLALPFLRAPAWVPAVLAVVVFLVPFAVQSEAFSGPLLYPLGLDPTPIPSFDYEPIFPWFAAMLAGVAAAPFVPTPRSPVAPDLLALMGRHSLAIYLLHQPILFGLLMAARQVGLV</sequence>
<feature type="transmembrane region" description="Helical" evidence="1">
    <location>
        <begin position="179"/>
        <end position="196"/>
    </location>
</feature>
<feature type="transmembrane region" description="Helical" evidence="1">
    <location>
        <begin position="216"/>
        <end position="233"/>
    </location>
</feature>
<proteinExistence type="predicted"/>
<name>A0A1Y5RW77_9RHOB</name>
<dbReference type="RefSeq" id="WP_090928744.1">
    <property type="nucleotide sequence ID" value="NZ_FOPF01000002.1"/>
</dbReference>
<evidence type="ECO:0000259" key="2">
    <source>
        <dbReference type="Pfam" id="PF07786"/>
    </source>
</evidence>
<feature type="transmembrane region" description="Helical" evidence="1">
    <location>
        <begin position="89"/>
        <end position="107"/>
    </location>
</feature>
<evidence type="ECO:0000313" key="4">
    <source>
        <dbReference type="Proteomes" id="UP000193870"/>
    </source>
</evidence>
<gene>
    <name evidence="3" type="ORF">PAM7066_00957</name>
</gene>
<keyword evidence="1" id="KW-0472">Membrane</keyword>